<gene>
    <name evidence="1" type="ORF">ERS852502_01069</name>
</gene>
<evidence type="ECO:0000313" key="2">
    <source>
        <dbReference type="Proteomes" id="UP000078383"/>
    </source>
</evidence>
<dbReference type="Pfam" id="PF13651">
    <property type="entry name" value="EcoRI_methylase"/>
    <property type="match status" value="1"/>
</dbReference>
<dbReference type="OrthoDB" id="9774673at2"/>
<reference evidence="1 2" key="1">
    <citation type="submission" date="2015-09" db="EMBL/GenBank/DDBJ databases">
        <authorList>
            <consortium name="Pathogen Informatics"/>
        </authorList>
    </citation>
    <scope>NUCLEOTIDE SEQUENCE [LARGE SCALE GENOMIC DNA]</scope>
    <source>
        <strain evidence="1 2">2789STDY5834889</strain>
    </source>
</reference>
<dbReference type="EMBL" id="CZBX01000004">
    <property type="protein sequence ID" value="CUQ85086.1"/>
    <property type="molecule type" value="Genomic_DNA"/>
</dbReference>
<dbReference type="InterPro" id="IPR025247">
    <property type="entry name" value="EcoRI-like_methylase"/>
</dbReference>
<organism evidence="1 2">
    <name type="scientific">[Ruminococcus] torques</name>
    <dbReference type="NCBI Taxonomy" id="33039"/>
    <lineage>
        <taxon>Bacteria</taxon>
        <taxon>Bacillati</taxon>
        <taxon>Bacillota</taxon>
        <taxon>Clostridia</taxon>
        <taxon>Lachnospirales</taxon>
        <taxon>Lachnospiraceae</taxon>
        <taxon>Mediterraneibacter</taxon>
    </lineage>
</organism>
<protein>
    <submittedName>
        <fullName evidence="1">Uncharacterized protein</fullName>
    </submittedName>
</protein>
<dbReference type="Proteomes" id="UP000078383">
    <property type="component" value="Unassembled WGS sequence"/>
</dbReference>
<evidence type="ECO:0000313" key="1">
    <source>
        <dbReference type="EMBL" id="CUQ85086.1"/>
    </source>
</evidence>
<dbReference type="RefSeq" id="WP_081021309.1">
    <property type="nucleotide sequence ID" value="NZ_CZBX01000004.1"/>
</dbReference>
<accession>A0A173TT18</accession>
<name>A0A173TT18_9FIRM</name>
<sequence length="49" mass="5694">MRENSGLTAAKSAKNDEFYTQFVDIQKEVNAYLEYNPDTFRGKTVLLNY</sequence>
<proteinExistence type="predicted"/>
<dbReference type="AlphaFoldDB" id="A0A173TT18"/>